<evidence type="ECO:0000256" key="2">
    <source>
        <dbReference type="ARBA" id="ARBA00023136"/>
    </source>
</evidence>
<sequence>MKQLITTFTGRLEHGIIIEFVADYNTRQSATYLPEVPAHEGFSGPIIESLRKRIKLTHYQGTLFTMHFSDYVSYVKATRGAAPSIAVFLVVADEAVGRSMPFFFLDWVLDDFKQRYGASIRNEGPRPLADDEDDDDLFEDQFTVAYNLDREFGPRLKEHMQYCMNHPEEIKIKYFVAISFFPVAGAYFCGYH</sequence>
<evidence type="ECO:0000313" key="6">
    <source>
        <dbReference type="Proteomes" id="UP000436088"/>
    </source>
</evidence>
<evidence type="ECO:0000313" key="5">
    <source>
        <dbReference type="EMBL" id="KAE8682018.1"/>
    </source>
</evidence>
<dbReference type="SUPFAM" id="SSF64356">
    <property type="entry name" value="SNARE-like"/>
    <property type="match status" value="1"/>
</dbReference>
<dbReference type="Proteomes" id="UP000436088">
    <property type="component" value="Unassembled WGS sequence"/>
</dbReference>
<dbReference type="InterPro" id="IPR011012">
    <property type="entry name" value="Longin-like_dom_sf"/>
</dbReference>
<dbReference type="Pfam" id="PF13774">
    <property type="entry name" value="Longin"/>
    <property type="match status" value="1"/>
</dbReference>
<evidence type="ECO:0000259" key="4">
    <source>
        <dbReference type="PROSITE" id="PS50859"/>
    </source>
</evidence>
<reference evidence="5" key="1">
    <citation type="submission" date="2019-09" db="EMBL/GenBank/DDBJ databases">
        <title>Draft genome information of white flower Hibiscus syriacus.</title>
        <authorList>
            <person name="Kim Y.-M."/>
        </authorList>
    </citation>
    <scope>NUCLEOTIDE SEQUENCE [LARGE SCALE GENOMIC DNA]</scope>
    <source>
        <strain evidence="5">YM2019G1</strain>
    </source>
</reference>
<dbReference type="GO" id="GO:0012505">
    <property type="term" value="C:endomembrane system"/>
    <property type="evidence" value="ECO:0007669"/>
    <property type="project" value="UniProtKB-SubCell"/>
</dbReference>
<accession>A0A6A2YRG7</accession>
<dbReference type="EMBL" id="VEPZ02001292">
    <property type="protein sequence ID" value="KAE8682018.1"/>
    <property type="molecule type" value="Genomic_DNA"/>
</dbReference>
<keyword evidence="2" id="KW-0472">Membrane</keyword>
<dbReference type="PANTHER" id="PTHR21136">
    <property type="entry name" value="SNARE PROTEINS"/>
    <property type="match status" value="1"/>
</dbReference>
<feature type="domain" description="Longin" evidence="4">
    <location>
        <begin position="64"/>
        <end position="156"/>
    </location>
</feature>
<dbReference type="InterPro" id="IPR036071">
    <property type="entry name" value="AMMECR1_dom_sf"/>
</dbReference>
<comment type="caution">
    <text evidence="5">The sequence shown here is derived from an EMBL/GenBank/DDBJ whole genome shotgun (WGS) entry which is preliminary data.</text>
</comment>
<protein>
    <submittedName>
        <fullName evidence="5">VAMP727 protein</fullName>
    </submittedName>
</protein>
<gene>
    <name evidence="5" type="ORF">F3Y22_tig00111276pilonHSYRG00012</name>
</gene>
<evidence type="ECO:0000256" key="3">
    <source>
        <dbReference type="ARBA" id="ARBA00046280"/>
    </source>
</evidence>
<proteinExistence type="inferred from homology"/>
<dbReference type="AlphaFoldDB" id="A0A6A2YRG7"/>
<dbReference type="InterPro" id="IPR051097">
    <property type="entry name" value="Synaptobrevin-like_transport"/>
</dbReference>
<dbReference type="InterPro" id="IPR010908">
    <property type="entry name" value="Longin_dom"/>
</dbReference>
<dbReference type="PANTHER" id="PTHR21136:SF169">
    <property type="entry name" value="VESICLE-ASSOCIATED MEMBRANE PROTEIN 727"/>
    <property type="match status" value="1"/>
</dbReference>
<dbReference type="SUPFAM" id="SSF143447">
    <property type="entry name" value="AMMECR1-like"/>
    <property type="match status" value="1"/>
</dbReference>
<organism evidence="5 6">
    <name type="scientific">Hibiscus syriacus</name>
    <name type="common">Rose of Sharon</name>
    <dbReference type="NCBI Taxonomy" id="106335"/>
    <lineage>
        <taxon>Eukaryota</taxon>
        <taxon>Viridiplantae</taxon>
        <taxon>Streptophyta</taxon>
        <taxon>Embryophyta</taxon>
        <taxon>Tracheophyta</taxon>
        <taxon>Spermatophyta</taxon>
        <taxon>Magnoliopsida</taxon>
        <taxon>eudicotyledons</taxon>
        <taxon>Gunneridae</taxon>
        <taxon>Pentapetalae</taxon>
        <taxon>rosids</taxon>
        <taxon>malvids</taxon>
        <taxon>Malvales</taxon>
        <taxon>Malvaceae</taxon>
        <taxon>Malvoideae</taxon>
        <taxon>Hibiscus</taxon>
    </lineage>
</organism>
<evidence type="ECO:0000256" key="1">
    <source>
        <dbReference type="ARBA" id="ARBA00008025"/>
    </source>
</evidence>
<dbReference type="Gene3D" id="3.30.450.50">
    <property type="entry name" value="Longin domain"/>
    <property type="match status" value="1"/>
</dbReference>
<name>A0A6A2YRG7_HIBSY</name>
<keyword evidence="6" id="KW-1185">Reference proteome</keyword>
<comment type="subcellular location">
    <subcellularLocation>
        <location evidence="3">Endomembrane system</location>
        <topology evidence="3">Single-pass type IV membrane protein</topology>
    </subcellularLocation>
</comment>
<dbReference type="PROSITE" id="PS50859">
    <property type="entry name" value="LONGIN"/>
    <property type="match status" value="1"/>
</dbReference>
<comment type="similarity">
    <text evidence="1">Belongs to the synaptobrevin family.</text>
</comment>